<dbReference type="InterPro" id="IPR000700">
    <property type="entry name" value="PAS-assoc_C"/>
</dbReference>
<evidence type="ECO:0000256" key="7">
    <source>
        <dbReference type="ARBA" id="ARBA00022840"/>
    </source>
</evidence>
<dbReference type="SMART" id="SM00448">
    <property type="entry name" value="REC"/>
    <property type="match status" value="1"/>
</dbReference>
<dbReference type="InterPro" id="IPR003661">
    <property type="entry name" value="HisK_dim/P_dom"/>
</dbReference>
<dbReference type="InterPro" id="IPR001789">
    <property type="entry name" value="Sig_transdc_resp-reg_receiver"/>
</dbReference>
<evidence type="ECO:0000256" key="1">
    <source>
        <dbReference type="ARBA" id="ARBA00000085"/>
    </source>
</evidence>
<keyword evidence="8" id="KW-0902">Two-component regulatory system</keyword>
<feature type="domain" description="PAC" evidence="14">
    <location>
        <begin position="549"/>
        <end position="601"/>
    </location>
</feature>
<keyword evidence="10" id="KW-0812">Transmembrane</keyword>
<keyword evidence="7" id="KW-0067">ATP-binding</keyword>
<dbReference type="InterPro" id="IPR011006">
    <property type="entry name" value="CheY-like_superfamily"/>
</dbReference>
<dbReference type="InterPro" id="IPR036890">
    <property type="entry name" value="HATPase_C_sf"/>
</dbReference>
<dbReference type="PANTHER" id="PTHR43065">
    <property type="entry name" value="SENSOR HISTIDINE KINASE"/>
    <property type="match status" value="1"/>
</dbReference>
<evidence type="ECO:0000259" key="12">
    <source>
        <dbReference type="PROSITE" id="PS50110"/>
    </source>
</evidence>
<dbReference type="SUPFAM" id="SSF52172">
    <property type="entry name" value="CheY-like"/>
    <property type="match status" value="1"/>
</dbReference>
<accession>A0A445N0J4</accession>
<dbReference type="Gene3D" id="3.30.450.20">
    <property type="entry name" value="PAS domain"/>
    <property type="match status" value="3"/>
</dbReference>
<gene>
    <name evidence="15" type="ORF">PITCH_A50056</name>
</gene>
<dbReference type="InterPro" id="IPR035965">
    <property type="entry name" value="PAS-like_dom_sf"/>
</dbReference>
<dbReference type="Gene3D" id="1.10.287.130">
    <property type="match status" value="1"/>
</dbReference>
<dbReference type="Pfam" id="PF00512">
    <property type="entry name" value="HisKA"/>
    <property type="match status" value="1"/>
</dbReference>
<evidence type="ECO:0000256" key="3">
    <source>
        <dbReference type="ARBA" id="ARBA00022553"/>
    </source>
</evidence>
<keyword evidence="10" id="KW-1133">Transmembrane helix</keyword>
<dbReference type="InterPro" id="IPR003594">
    <property type="entry name" value="HATPase_dom"/>
</dbReference>
<evidence type="ECO:0000256" key="5">
    <source>
        <dbReference type="ARBA" id="ARBA00022741"/>
    </source>
</evidence>
<organism evidence="15">
    <name type="scientific">uncultured Desulfobacterium sp</name>
    <dbReference type="NCBI Taxonomy" id="201089"/>
    <lineage>
        <taxon>Bacteria</taxon>
        <taxon>Pseudomonadati</taxon>
        <taxon>Thermodesulfobacteriota</taxon>
        <taxon>Desulfobacteria</taxon>
        <taxon>Desulfobacterales</taxon>
        <taxon>Desulfobacteriaceae</taxon>
        <taxon>Desulfobacterium</taxon>
        <taxon>environmental samples</taxon>
    </lineage>
</organism>
<feature type="domain" description="PAS" evidence="13">
    <location>
        <begin position="342"/>
        <end position="415"/>
    </location>
</feature>
<dbReference type="SUPFAM" id="SSF55874">
    <property type="entry name" value="ATPase domain of HSP90 chaperone/DNA topoisomerase II/histidine kinase"/>
    <property type="match status" value="1"/>
</dbReference>
<dbReference type="AlphaFoldDB" id="A0A445N0J4"/>
<dbReference type="Gene3D" id="3.40.50.2300">
    <property type="match status" value="1"/>
</dbReference>
<dbReference type="PRINTS" id="PR00344">
    <property type="entry name" value="BCTRLSENSOR"/>
</dbReference>
<dbReference type="InterPro" id="IPR004358">
    <property type="entry name" value="Sig_transdc_His_kin-like_C"/>
</dbReference>
<keyword evidence="4" id="KW-0808">Transferase</keyword>
<keyword evidence="6 15" id="KW-0418">Kinase</keyword>
<name>A0A445N0J4_9BACT</name>
<dbReference type="InterPro" id="IPR013767">
    <property type="entry name" value="PAS_fold"/>
</dbReference>
<protein>
    <recommendedName>
        <fullName evidence="2">histidine kinase</fullName>
        <ecNumber evidence="2">2.7.13.3</ecNumber>
    </recommendedName>
</protein>
<dbReference type="PROSITE" id="PS50110">
    <property type="entry name" value="RESPONSE_REGULATORY"/>
    <property type="match status" value="1"/>
</dbReference>
<comment type="catalytic activity">
    <reaction evidence="1">
        <text>ATP + protein L-histidine = ADP + protein N-phospho-L-histidine.</text>
        <dbReference type="EC" id="2.7.13.3"/>
    </reaction>
</comment>
<dbReference type="Pfam" id="PF02518">
    <property type="entry name" value="HATPase_c"/>
    <property type="match status" value="1"/>
</dbReference>
<dbReference type="InterPro" id="IPR005467">
    <property type="entry name" value="His_kinase_dom"/>
</dbReference>
<dbReference type="SMART" id="SM00086">
    <property type="entry name" value="PAC"/>
    <property type="match status" value="2"/>
</dbReference>
<dbReference type="PROSITE" id="PS50109">
    <property type="entry name" value="HIS_KIN"/>
    <property type="match status" value="1"/>
</dbReference>
<feature type="transmembrane region" description="Helical" evidence="10">
    <location>
        <begin position="299"/>
        <end position="321"/>
    </location>
</feature>
<evidence type="ECO:0000259" key="14">
    <source>
        <dbReference type="PROSITE" id="PS50113"/>
    </source>
</evidence>
<keyword evidence="3 9" id="KW-0597">Phosphoprotein</keyword>
<feature type="domain" description="Histidine kinase" evidence="11">
    <location>
        <begin position="614"/>
        <end position="837"/>
    </location>
</feature>
<dbReference type="GO" id="GO:0005524">
    <property type="term" value="F:ATP binding"/>
    <property type="evidence" value="ECO:0007669"/>
    <property type="project" value="UniProtKB-KW"/>
</dbReference>
<evidence type="ECO:0000259" key="11">
    <source>
        <dbReference type="PROSITE" id="PS50109"/>
    </source>
</evidence>
<dbReference type="InterPro" id="IPR013656">
    <property type="entry name" value="PAS_4"/>
</dbReference>
<dbReference type="PANTHER" id="PTHR43065:SF42">
    <property type="entry name" value="TWO-COMPONENT SENSOR PPRA"/>
    <property type="match status" value="1"/>
</dbReference>
<feature type="domain" description="PAS" evidence="13">
    <location>
        <begin position="473"/>
        <end position="544"/>
    </location>
</feature>
<dbReference type="NCBIfam" id="TIGR00229">
    <property type="entry name" value="sensory_box"/>
    <property type="match status" value="2"/>
</dbReference>
<dbReference type="EC" id="2.7.13.3" evidence="2"/>
<sequence>MKEIKYIGAYQRGLALIFVVVAILLAAGGYWFYCSQARAIRNEKYNDLKTIAELKIGQIIEWRKERLADSRIYSSGVLRAGIRRWIRSGNDTALKKAVLKHLEFLSRTGRYQNIIVTDPEGKILISLNPSLVEPESMTRQLVAQAAASRRPVFGDLFRCPFCKSVHLDVAAPILNNEGLPLAVLMLRSDAEKRLFPLIQSWPVPTKSAETLIVRREGDNVIFLNKLRHSHDQPLNFQIPMSRKEVPAVQAVMGREGECEGIDYRGVHVLADIRRVPDTPWFMVAKVDSSEILSEARHHGGAIIVLVFLAILMTGTIAGYFYKSRQKIFYEDLFRAEKDKRAALDEISATLYSIGDAVIATDVGGLVQRMNHVAERLTGWDEAEAIGRPVSEVFCIVNEETRSKVEDPVARVLRERQVVGLANHSLLVARDGTERPIADSGSPIINEHGDITGVVLVFRDQTEERAMQKVILREKDTARKYLDIAGVMMVVLDASANVILINKKGCEILGFNEEDILGKNWFDHFLPETLREEIKGVFSHIIAGEAPLHDYGENAVLCKNGEERIIAWHNTVIRDEAGNIVGTLSSGDAITARKAMEEQLRQVQKMEAVGQLAGGVAHDFNNMLGVIIGNAELAMADCDRKDTIYNYLTEILNSSMRSANLVRQLLAFARKQMISPRVLDLNEIISGILNMLSRLIGEDIKLEWMPGQGLWQIRMDPAQVDQIMANLVVNARDAMGGGGVLTIKTANAVLDEAYCINNAEVMPGEYVLVSVSDTGSGMDENTLNRIFDPFFTTKEVGKGTGLGLSTVYGIVKQNKGHILVKTEQGKGSTFEIYLPRTQELDKPDPGREAKSPPGGKETILLVEDEKRFLDLAKTVLLRQGYTVLVAQTPAEALVIAARLDVPIELLLTDMIMPGMNGVDLQKKVKELRPGIKTLFMSGYTIDKNVYQHTLEAGVKILEKPFSARELTEKVRDVLDAGEIEK</sequence>
<dbReference type="SMART" id="SM00387">
    <property type="entry name" value="HATPase_c"/>
    <property type="match status" value="1"/>
</dbReference>
<dbReference type="CDD" id="cd00130">
    <property type="entry name" value="PAS"/>
    <property type="match status" value="2"/>
</dbReference>
<evidence type="ECO:0000256" key="4">
    <source>
        <dbReference type="ARBA" id="ARBA00022679"/>
    </source>
</evidence>
<dbReference type="GO" id="GO:0000155">
    <property type="term" value="F:phosphorelay sensor kinase activity"/>
    <property type="evidence" value="ECO:0007669"/>
    <property type="project" value="InterPro"/>
</dbReference>
<feature type="domain" description="PAC" evidence="14">
    <location>
        <begin position="420"/>
        <end position="472"/>
    </location>
</feature>
<evidence type="ECO:0000256" key="9">
    <source>
        <dbReference type="PROSITE-ProRule" id="PRU00169"/>
    </source>
</evidence>
<dbReference type="EMBL" id="OJIN01000192">
    <property type="protein sequence ID" value="SPD75254.1"/>
    <property type="molecule type" value="Genomic_DNA"/>
</dbReference>
<evidence type="ECO:0000256" key="2">
    <source>
        <dbReference type="ARBA" id="ARBA00012438"/>
    </source>
</evidence>
<reference evidence="15" key="1">
    <citation type="submission" date="2018-01" db="EMBL/GenBank/DDBJ databases">
        <authorList>
            <person name="Regsiter A."/>
            <person name="William W."/>
        </authorList>
    </citation>
    <scope>NUCLEOTIDE SEQUENCE</scope>
    <source>
        <strain evidence="15">TRIP AH-1</strain>
    </source>
</reference>
<dbReference type="PROSITE" id="PS50112">
    <property type="entry name" value="PAS"/>
    <property type="match status" value="2"/>
</dbReference>
<dbReference type="SMART" id="SM00388">
    <property type="entry name" value="HisKA"/>
    <property type="match status" value="1"/>
</dbReference>
<feature type="modified residue" description="4-aspartylphosphate" evidence="9">
    <location>
        <position position="908"/>
    </location>
</feature>
<dbReference type="InterPro" id="IPR001610">
    <property type="entry name" value="PAC"/>
</dbReference>
<dbReference type="Pfam" id="PF00989">
    <property type="entry name" value="PAS"/>
    <property type="match status" value="1"/>
</dbReference>
<feature type="domain" description="Response regulatory" evidence="12">
    <location>
        <begin position="857"/>
        <end position="973"/>
    </location>
</feature>
<dbReference type="PROSITE" id="PS50113">
    <property type="entry name" value="PAC"/>
    <property type="match status" value="2"/>
</dbReference>
<dbReference type="Pfam" id="PF00072">
    <property type="entry name" value="Response_reg"/>
    <property type="match status" value="1"/>
</dbReference>
<keyword evidence="5" id="KW-0547">Nucleotide-binding</keyword>
<dbReference type="SUPFAM" id="SSF55785">
    <property type="entry name" value="PYP-like sensor domain (PAS domain)"/>
    <property type="match status" value="2"/>
</dbReference>
<dbReference type="InterPro" id="IPR000014">
    <property type="entry name" value="PAS"/>
</dbReference>
<evidence type="ECO:0000256" key="8">
    <source>
        <dbReference type="ARBA" id="ARBA00023012"/>
    </source>
</evidence>
<proteinExistence type="predicted"/>
<keyword evidence="10" id="KW-0472">Membrane</keyword>
<evidence type="ECO:0000259" key="13">
    <source>
        <dbReference type="PROSITE" id="PS50112"/>
    </source>
</evidence>
<dbReference type="SMART" id="SM00091">
    <property type="entry name" value="PAS"/>
    <property type="match status" value="2"/>
</dbReference>
<dbReference type="InterPro" id="IPR036097">
    <property type="entry name" value="HisK_dim/P_sf"/>
</dbReference>
<evidence type="ECO:0000256" key="6">
    <source>
        <dbReference type="ARBA" id="ARBA00022777"/>
    </source>
</evidence>
<dbReference type="SUPFAM" id="SSF47384">
    <property type="entry name" value="Homodimeric domain of signal transducing histidine kinase"/>
    <property type="match status" value="1"/>
</dbReference>
<evidence type="ECO:0000313" key="15">
    <source>
        <dbReference type="EMBL" id="SPD75254.1"/>
    </source>
</evidence>
<dbReference type="Pfam" id="PF08448">
    <property type="entry name" value="PAS_4"/>
    <property type="match status" value="1"/>
</dbReference>
<dbReference type="CDD" id="cd00082">
    <property type="entry name" value="HisKA"/>
    <property type="match status" value="1"/>
</dbReference>
<feature type="transmembrane region" description="Helical" evidence="10">
    <location>
        <begin position="12"/>
        <end position="33"/>
    </location>
</feature>
<dbReference type="Gene3D" id="3.30.565.10">
    <property type="entry name" value="Histidine kinase-like ATPase, C-terminal domain"/>
    <property type="match status" value="1"/>
</dbReference>
<evidence type="ECO:0000256" key="10">
    <source>
        <dbReference type="SAM" id="Phobius"/>
    </source>
</evidence>
<dbReference type="GO" id="GO:0006355">
    <property type="term" value="P:regulation of DNA-templated transcription"/>
    <property type="evidence" value="ECO:0007669"/>
    <property type="project" value="InterPro"/>
</dbReference>